<dbReference type="InterPro" id="IPR037393">
    <property type="entry name" value="Bud22/SRFB1"/>
</dbReference>
<protein>
    <submittedName>
        <fullName evidence="4">Bud site selection protein 22</fullName>
    </submittedName>
</protein>
<dbReference type="GO" id="GO:0005634">
    <property type="term" value="C:nucleus"/>
    <property type="evidence" value="ECO:0007669"/>
    <property type="project" value="TreeGrafter"/>
</dbReference>
<feature type="compositionally biased region" description="Basic residues" evidence="2">
    <location>
        <begin position="407"/>
        <end position="420"/>
    </location>
</feature>
<feature type="region of interest" description="Disordered" evidence="2">
    <location>
        <begin position="241"/>
        <end position="265"/>
    </location>
</feature>
<keyword evidence="5" id="KW-1185">Reference proteome</keyword>
<proteinExistence type="predicted"/>
<feature type="region of interest" description="Disordered" evidence="2">
    <location>
        <begin position="455"/>
        <end position="497"/>
    </location>
</feature>
<dbReference type="PANTHER" id="PTHR23325">
    <property type="entry name" value="SERUM RESPONSE FACTOR-BINDING"/>
    <property type="match status" value="1"/>
</dbReference>
<gene>
    <name evidence="4" type="primary">BUD22_1</name>
    <name evidence="4" type="ORF">GRS66_003916</name>
</gene>
<evidence type="ECO:0000313" key="4">
    <source>
        <dbReference type="EMBL" id="QID81534.1"/>
    </source>
</evidence>
<evidence type="ECO:0000256" key="1">
    <source>
        <dbReference type="ARBA" id="ARBA00023054"/>
    </source>
</evidence>
<feature type="domain" description="Bud22" evidence="3">
    <location>
        <begin position="79"/>
        <end position="519"/>
    </location>
</feature>
<dbReference type="Pfam" id="PF09073">
    <property type="entry name" value="BUD22"/>
    <property type="match status" value="1"/>
</dbReference>
<feature type="compositionally biased region" description="Polar residues" evidence="2">
    <location>
        <begin position="244"/>
        <end position="254"/>
    </location>
</feature>
<accession>A0A6C1DZ55</accession>
<reference evidence="4 5" key="1">
    <citation type="journal article" date="2019" name="BMC Genomics">
        <title>Chromosome level assembly and comparative genome analysis confirm lager-brewing yeasts originated from a single hybridization.</title>
        <authorList>
            <person name="Salazar A.N."/>
            <person name="Gorter de Vries A.R."/>
            <person name="van den Broek M."/>
            <person name="Brouwers N."/>
            <person name="de la Torre Cortes P."/>
            <person name="Kuijpers N.G.A."/>
            <person name="Daran J.G."/>
            <person name="Abeel T."/>
        </authorList>
    </citation>
    <scope>NUCLEOTIDE SEQUENCE [LARGE SCALE GENOMIC DNA]</scope>
    <source>
        <strain evidence="4 5">CBS 1483</strain>
    </source>
</reference>
<sequence>MPSESSVSIYKLDQLEYQYHYLTKSLQKFEPRYPKTAKLYNCIGKKNKKKIEKLLNSLDLKTLDKELDESYSKLLNNKIHYYETHSSKCIKEQIQKISKKNSSKVKDAQKNKSPSIDIEKMLATQLSLDDLALFMTRFRLIKILHQRIKQKSKKIEGDTNNKTWLNNNDYSGYINDKTSKWNPSNIWNEVITKLPSCEKLNALIGQSKIVQNLTESFDLSICLIFGFDVSAMKAKKYGAREKTANANQTHSNIDYDTDDGNEKNAIDSKSTAIGAQTQSNKETTSDNEDLLIKEYEGMLGSSGDEGEGGGYLNPNINYNEVTDEESSEASSDEDDSDERFSDSEENEPRRKKPKLHNLPELMAGYYSGNDTEEESDEDNKNVKGKKKKRETAEDRTAREQMSNEPKRKNRRGQRARRKIWEKKYGSQAKHVQRELEKEMEDRKQRQIEYEARVAKREAKAASLEASRSREREDRRTETNNKKEKETASTGEEHPSWIAKRLAEEKLQKAKFEGKKIKFD</sequence>
<evidence type="ECO:0000313" key="5">
    <source>
        <dbReference type="Proteomes" id="UP000501346"/>
    </source>
</evidence>
<feature type="compositionally biased region" description="Basic and acidic residues" evidence="2">
    <location>
        <begin position="431"/>
        <end position="441"/>
    </location>
</feature>
<dbReference type="GO" id="GO:0030490">
    <property type="term" value="P:maturation of SSU-rRNA"/>
    <property type="evidence" value="ECO:0007669"/>
    <property type="project" value="TreeGrafter"/>
</dbReference>
<dbReference type="Proteomes" id="UP000501346">
    <property type="component" value="Chromosome ScXIII"/>
</dbReference>
<dbReference type="InterPro" id="IPR015158">
    <property type="entry name" value="Bud22_dom"/>
</dbReference>
<dbReference type="PANTHER" id="PTHR23325:SF1">
    <property type="entry name" value="SERUM RESPONSE FACTOR-BINDING PROTEIN 1"/>
    <property type="match status" value="1"/>
</dbReference>
<name>A0A6C1DZ55_SACPS</name>
<dbReference type="AlphaFoldDB" id="A0A6C1DZ55"/>
<evidence type="ECO:0000256" key="2">
    <source>
        <dbReference type="SAM" id="MobiDB-lite"/>
    </source>
</evidence>
<dbReference type="GO" id="GO:0030686">
    <property type="term" value="C:90S preribosome"/>
    <property type="evidence" value="ECO:0007669"/>
    <property type="project" value="TreeGrafter"/>
</dbReference>
<evidence type="ECO:0000259" key="3">
    <source>
        <dbReference type="Pfam" id="PF09073"/>
    </source>
</evidence>
<organism evidence="4 5">
    <name type="scientific">Saccharomyces pastorianus</name>
    <name type="common">Lager yeast</name>
    <name type="synonym">Saccharomyces cerevisiae x Saccharomyces eubayanus</name>
    <dbReference type="NCBI Taxonomy" id="27292"/>
    <lineage>
        <taxon>Eukaryota</taxon>
        <taxon>Fungi</taxon>
        <taxon>Dikarya</taxon>
        <taxon>Ascomycota</taxon>
        <taxon>Saccharomycotina</taxon>
        <taxon>Saccharomycetes</taxon>
        <taxon>Saccharomycetales</taxon>
        <taxon>Saccharomycetaceae</taxon>
        <taxon>Saccharomyces</taxon>
    </lineage>
</organism>
<feature type="compositionally biased region" description="Basic and acidic residues" evidence="2">
    <location>
        <begin position="338"/>
        <end position="348"/>
    </location>
</feature>
<dbReference type="EMBL" id="CP048994">
    <property type="protein sequence ID" value="QID81534.1"/>
    <property type="molecule type" value="Genomic_DNA"/>
</dbReference>
<dbReference type="OrthoDB" id="3364872at2759"/>
<feature type="compositionally biased region" description="Basic and acidic residues" evidence="2">
    <location>
        <begin position="466"/>
        <end position="497"/>
    </location>
</feature>
<keyword evidence="1" id="KW-0175">Coiled coil</keyword>
<feature type="compositionally biased region" description="Acidic residues" evidence="2">
    <location>
        <begin position="321"/>
        <end position="337"/>
    </location>
</feature>
<feature type="region of interest" description="Disordered" evidence="2">
    <location>
        <begin position="298"/>
        <end position="441"/>
    </location>
</feature>